<evidence type="ECO:0000313" key="2">
    <source>
        <dbReference type="EMBL" id="AHY47835.1"/>
    </source>
</evidence>
<evidence type="ECO:0000313" key="4">
    <source>
        <dbReference type="Proteomes" id="UP000025229"/>
    </source>
</evidence>
<dbReference type="Proteomes" id="UP001281130">
    <property type="component" value="Unassembled WGS sequence"/>
</dbReference>
<name>A0A023X727_RUBRA</name>
<reference evidence="2 4" key="1">
    <citation type="submission" date="2014-03" db="EMBL/GenBank/DDBJ databases">
        <title>Complete genome sequence of the Radio-Resistant Rubrobacter radiotolerans RSPS-4.</title>
        <authorList>
            <person name="Egas C.C."/>
            <person name="Barroso C.C."/>
            <person name="Froufe H.J.C."/>
            <person name="Pacheco J.J."/>
            <person name="Albuquerque L.L."/>
            <person name="da Costa M.M.S."/>
        </authorList>
    </citation>
    <scope>NUCLEOTIDE SEQUENCE [LARGE SCALE GENOMIC DNA]</scope>
    <source>
        <strain evidence="2 4">RSPS-4</strain>
    </source>
</reference>
<sequence length="112" mass="13180">MSEGRGPEDFKRGSARFISDLLSEQSIRRAREYVQGEEFKADRERVRKGAAKRVRSLRDRYRARNRPPEEAARERLLQLRLAEIGNETAELRLRLAELLEEEEEIKARLKSL</sequence>
<dbReference type="HOGENOM" id="CLU_171837_0_0_11"/>
<dbReference type="RefSeq" id="WP_038683133.1">
    <property type="nucleotide sequence ID" value="NZ_CP007514.1"/>
</dbReference>
<dbReference type="AlphaFoldDB" id="A0A023X727"/>
<keyword evidence="4" id="KW-1185">Reference proteome</keyword>
<dbReference type="Proteomes" id="UP000025229">
    <property type="component" value="Chromosome"/>
</dbReference>
<feature type="coiled-coil region" evidence="1">
    <location>
        <begin position="81"/>
        <end position="108"/>
    </location>
</feature>
<organism evidence="2 4">
    <name type="scientific">Rubrobacter radiotolerans</name>
    <name type="common">Arthrobacter radiotolerans</name>
    <dbReference type="NCBI Taxonomy" id="42256"/>
    <lineage>
        <taxon>Bacteria</taxon>
        <taxon>Bacillati</taxon>
        <taxon>Actinomycetota</taxon>
        <taxon>Rubrobacteria</taxon>
        <taxon>Rubrobacterales</taxon>
        <taxon>Rubrobacteraceae</taxon>
        <taxon>Rubrobacter</taxon>
    </lineage>
</organism>
<dbReference type="OrthoDB" id="5245083at2"/>
<evidence type="ECO:0000313" key="3">
    <source>
        <dbReference type="EMBL" id="MDX5892474.1"/>
    </source>
</evidence>
<keyword evidence="1" id="KW-0175">Coiled coil</keyword>
<evidence type="ECO:0000256" key="1">
    <source>
        <dbReference type="SAM" id="Coils"/>
    </source>
</evidence>
<protein>
    <submittedName>
        <fullName evidence="2">Uncharacterized protein</fullName>
    </submittedName>
</protein>
<dbReference type="EMBL" id="CP007514">
    <property type="protein sequence ID" value="AHY47835.1"/>
    <property type="molecule type" value="Genomic_DNA"/>
</dbReference>
<accession>A0A023X727</accession>
<gene>
    <name evidence="2" type="ORF">RradSPS_2552</name>
    <name evidence="3" type="ORF">SIL72_00390</name>
</gene>
<proteinExistence type="predicted"/>
<reference evidence="3" key="2">
    <citation type="submission" date="2023-11" db="EMBL/GenBank/DDBJ databases">
        <title>MicrobeMod: A computational toolkit for identifying prokaryotic methylation and restriction-modification with nanopore sequencing.</title>
        <authorList>
            <person name="Crits-Christoph A."/>
            <person name="Kang S.C."/>
            <person name="Lee H."/>
            <person name="Ostrov N."/>
        </authorList>
    </citation>
    <scope>NUCLEOTIDE SEQUENCE</scope>
    <source>
        <strain evidence="3">ATCC 51242</strain>
    </source>
</reference>
<dbReference type="KEGG" id="rrd:RradSPS_2552"/>
<dbReference type="EMBL" id="JAWXXX010000001">
    <property type="protein sequence ID" value="MDX5892474.1"/>
    <property type="molecule type" value="Genomic_DNA"/>
</dbReference>